<reference evidence="2" key="1">
    <citation type="submission" date="2019-10" db="EMBL/GenBank/DDBJ databases">
        <title>Draft genome sequence of Panacibacter sp. KCS-6.</title>
        <authorList>
            <person name="Yim K.J."/>
        </authorList>
    </citation>
    <scope>NUCLEOTIDE SEQUENCE</scope>
    <source>
        <strain evidence="2">KCS-6</strain>
    </source>
</reference>
<sequence>MQFFKTNKKYFWSNELKSWLWTIAFAALVYFVLNYFYSITRDNFIIGVVVIFLRKLGDILTQYHVSEIQIDGQKKEMILILNSRMSGEKIKIYGIEQITSELIHYSGWKRYLYSPFTLNIFLNPKDKFVITNRFGFTLDTLTSVDKILKSTKAQA</sequence>
<dbReference type="EMBL" id="WHPF01000004">
    <property type="protein sequence ID" value="NNV54946.1"/>
    <property type="molecule type" value="Genomic_DNA"/>
</dbReference>
<dbReference type="Proteomes" id="UP000598971">
    <property type="component" value="Unassembled WGS sequence"/>
</dbReference>
<proteinExistence type="predicted"/>
<dbReference type="RefSeq" id="WP_171606878.1">
    <property type="nucleotide sequence ID" value="NZ_WHPF01000004.1"/>
</dbReference>
<keyword evidence="1" id="KW-0812">Transmembrane</keyword>
<keyword evidence="1" id="KW-1133">Transmembrane helix</keyword>
<name>A0A8J8FFG7_9BACT</name>
<keyword evidence="3" id="KW-1185">Reference proteome</keyword>
<gene>
    <name evidence="2" type="ORF">GD597_05695</name>
</gene>
<comment type="caution">
    <text evidence="2">The sequence shown here is derived from an EMBL/GenBank/DDBJ whole genome shotgun (WGS) entry which is preliminary data.</text>
</comment>
<organism evidence="2 3">
    <name type="scientific">Limnovirga soli</name>
    <dbReference type="NCBI Taxonomy" id="2656915"/>
    <lineage>
        <taxon>Bacteria</taxon>
        <taxon>Pseudomonadati</taxon>
        <taxon>Bacteroidota</taxon>
        <taxon>Chitinophagia</taxon>
        <taxon>Chitinophagales</taxon>
        <taxon>Chitinophagaceae</taxon>
        <taxon>Limnovirga</taxon>
    </lineage>
</organism>
<evidence type="ECO:0000313" key="2">
    <source>
        <dbReference type="EMBL" id="NNV54946.1"/>
    </source>
</evidence>
<accession>A0A8J8FFG7</accession>
<protein>
    <submittedName>
        <fullName evidence="2">Uncharacterized protein</fullName>
    </submittedName>
</protein>
<keyword evidence="1" id="KW-0472">Membrane</keyword>
<evidence type="ECO:0000313" key="3">
    <source>
        <dbReference type="Proteomes" id="UP000598971"/>
    </source>
</evidence>
<dbReference type="AlphaFoldDB" id="A0A8J8FFG7"/>
<feature type="transmembrane region" description="Helical" evidence="1">
    <location>
        <begin position="20"/>
        <end position="37"/>
    </location>
</feature>
<evidence type="ECO:0000256" key="1">
    <source>
        <dbReference type="SAM" id="Phobius"/>
    </source>
</evidence>